<accession>M2N9B8</accession>
<dbReference type="KEGG" id="bcom:BAUCODRAFT_540920"/>
<feature type="region of interest" description="Disordered" evidence="1">
    <location>
        <begin position="1"/>
        <end position="116"/>
    </location>
</feature>
<evidence type="ECO:0000313" key="3">
    <source>
        <dbReference type="Proteomes" id="UP000011761"/>
    </source>
</evidence>
<keyword evidence="3" id="KW-1185">Reference proteome</keyword>
<sequence length="154" mass="17197">MSGQNSYPPPGGNQKHPLGSNNPYAHQEQSLQQNPWQDQESAGSPYASTEAHNYAPPPGPPPGQWSQQQQQQQQPRRTDTFEESAFVPDEERGEQREALEQFEMSKPQSQEDRDLETLQREFPSVDGSLIAALYGDSKSLPATREMLQELASSS</sequence>
<evidence type="ECO:0000256" key="1">
    <source>
        <dbReference type="SAM" id="MobiDB-lite"/>
    </source>
</evidence>
<feature type="compositionally biased region" description="Polar residues" evidence="1">
    <location>
        <begin position="19"/>
        <end position="51"/>
    </location>
</feature>
<dbReference type="EMBL" id="KB445557">
    <property type="protein sequence ID" value="EMC95410.1"/>
    <property type="molecule type" value="Genomic_DNA"/>
</dbReference>
<dbReference type="AlphaFoldDB" id="M2N9B8"/>
<feature type="compositionally biased region" description="Low complexity" evidence="1">
    <location>
        <begin position="64"/>
        <end position="75"/>
    </location>
</feature>
<dbReference type="eggNOG" id="ENOG502RM3H">
    <property type="taxonomic scope" value="Eukaryota"/>
</dbReference>
<dbReference type="HOGENOM" id="CLU_1778290_0_0_1"/>
<evidence type="ECO:0008006" key="4">
    <source>
        <dbReference type="Google" id="ProtNLM"/>
    </source>
</evidence>
<reference evidence="2 3" key="1">
    <citation type="journal article" date="2012" name="PLoS Pathog.">
        <title>Diverse lifestyles and strategies of plant pathogenesis encoded in the genomes of eighteen Dothideomycetes fungi.</title>
        <authorList>
            <person name="Ohm R.A."/>
            <person name="Feau N."/>
            <person name="Henrissat B."/>
            <person name="Schoch C.L."/>
            <person name="Horwitz B.A."/>
            <person name="Barry K.W."/>
            <person name="Condon B.J."/>
            <person name="Copeland A.C."/>
            <person name="Dhillon B."/>
            <person name="Glaser F."/>
            <person name="Hesse C.N."/>
            <person name="Kosti I."/>
            <person name="LaButti K."/>
            <person name="Lindquist E.A."/>
            <person name="Lucas S."/>
            <person name="Salamov A.A."/>
            <person name="Bradshaw R.E."/>
            <person name="Ciuffetti L."/>
            <person name="Hamelin R.C."/>
            <person name="Kema G.H.J."/>
            <person name="Lawrence C."/>
            <person name="Scott J.A."/>
            <person name="Spatafora J.W."/>
            <person name="Turgeon B.G."/>
            <person name="de Wit P.J.G.M."/>
            <person name="Zhong S."/>
            <person name="Goodwin S.B."/>
            <person name="Grigoriev I.V."/>
        </authorList>
    </citation>
    <scope>NUCLEOTIDE SEQUENCE [LARGE SCALE GENOMIC DNA]</scope>
    <source>
        <strain evidence="2 3">UAMH 10762</strain>
    </source>
</reference>
<evidence type="ECO:0000313" key="2">
    <source>
        <dbReference type="EMBL" id="EMC95410.1"/>
    </source>
</evidence>
<dbReference type="Proteomes" id="UP000011761">
    <property type="component" value="Unassembled WGS sequence"/>
</dbReference>
<dbReference type="OMA" id="PWQDQPS"/>
<organism evidence="2 3">
    <name type="scientific">Baudoinia panamericana (strain UAMH 10762)</name>
    <name type="common">Angels' share fungus</name>
    <name type="synonym">Baudoinia compniacensis (strain UAMH 10762)</name>
    <dbReference type="NCBI Taxonomy" id="717646"/>
    <lineage>
        <taxon>Eukaryota</taxon>
        <taxon>Fungi</taxon>
        <taxon>Dikarya</taxon>
        <taxon>Ascomycota</taxon>
        <taxon>Pezizomycotina</taxon>
        <taxon>Dothideomycetes</taxon>
        <taxon>Dothideomycetidae</taxon>
        <taxon>Mycosphaerellales</taxon>
        <taxon>Teratosphaeriaceae</taxon>
        <taxon>Baudoinia</taxon>
    </lineage>
</organism>
<feature type="compositionally biased region" description="Basic and acidic residues" evidence="1">
    <location>
        <begin position="89"/>
        <end position="99"/>
    </location>
</feature>
<protein>
    <recommendedName>
        <fullName evidence="4">CUE domain-containing protein</fullName>
    </recommendedName>
</protein>
<gene>
    <name evidence="2" type="ORF">BAUCODRAFT_540920</name>
</gene>
<dbReference type="GeneID" id="19115301"/>
<dbReference type="OrthoDB" id="20105at2759"/>
<name>M2N9B8_BAUPA</name>
<proteinExistence type="predicted"/>
<dbReference type="RefSeq" id="XP_007677885.1">
    <property type="nucleotide sequence ID" value="XM_007679695.1"/>
</dbReference>